<proteinExistence type="predicted"/>
<accession>A0A1Z5HH91</accession>
<protein>
    <submittedName>
        <fullName evidence="1">Uncharacterized protein</fullName>
    </submittedName>
</protein>
<name>A0A1Z5HH91_FLAPS</name>
<sequence length="201" mass="22357">MQINFPSPAQAAITLAGQAIVAGAFSYGKFTPLLVTKEDIELKGSNYIGVSTLTSLAFNYKGKKIDFPECIITVNQEKNIVTTPMEGRDGTVKEYISDGDYTIAMEAAVCSYIINQKGEADYQTSHAYPKEQLEKLIRFLKIKDALDVQSDFLTLFGITSVVVKSYEMVQETHSNRQAFTIQMLSDTPYEIKINQDVAINK</sequence>
<reference evidence="1 2" key="1">
    <citation type="submission" date="2020-07" db="EMBL/GenBank/DDBJ databases">
        <title>Genomic characterization of Flavobacterium psychrophilum strains.</title>
        <authorList>
            <person name="Castillo D."/>
            <person name="Jorgensen J."/>
            <person name="Middelboe M."/>
        </authorList>
    </citation>
    <scope>NUCLEOTIDE SEQUENCE [LARGE SCALE GENOMIC DNA]</scope>
    <source>
        <strain evidence="1 2">FPS-R7</strain>
    </source>
</reference>
<organism evidence="1 2">
    <name type="scientific">Flavobacterium psychrophilum</name>
    <dbReference type="NCBI Taxonomy" id="96345"/>
    <lineage>
        <taxon>Bacteria</taxon>
        <taxon>Pseudomonadati</taxon>
        <taxon>Bacteroidota</taxon>
        <taxon>Flavobacteriia</taxon>
        <taxon>Flavobacteriales</taxon>
        <taxon>Flavobacteriaceae</taxon>
        <taxon>Flavobacterium</taxon>
    </lineage>
</organism>
<evidence type="ECO:0000313" key="2">
    <source>
        <dbReference type="Proteomes" id="UP000596329"/>
    </source>
</evidence>
<dbReference type="RefSeq" id="WP_059014052.1">
    <property type="nucleotide sequence ID" value="NZ_BCNG01000012.1"/>
</dbReference>
<dbReference type="EMBL" id="CP059075">
    <property type="protein sequence ID" value="QRE05285.1"/>
    <property type="molecule type" value="Genomic_DNA"/>
</dbReference>
<dbReference type="Proteomes" id="UP000596329">
    <property type="component" value="Chromosome"/>
</dbReference>
<dbReference type="InterPro" id="IPR046109">
    <property type="entry name" value="DUF6046"/>
</dbReference>
<gene>
    <name evidence="1" type="ORF">H0H26_06785</name>
</gene>
<dbReference type="AlphaFoldDB" id="A0A1Z5HH91"/>
<evidence type="ECO:0000313" key="1">
    <source>
        <dbReference type="EMBL" id="QRE05285.1"/>
    </source>
</evidence>
<dbReference type="Pfam" id="PF19512">
    <property type="entry name" value="DUF6046"/>
    <property type="match status" value="1"/>
</dbReference>